<dbReference type="KEGG" id="upl:DSM104440_00117"/>
<sequence>MAIGGRSLASVTPGSPSPFSSTTASSTTTTPAAAMLYNYFRDYDPRIGRYVESDPIGLQGGINTFGYVDSAPLGLVDPLGLHWEFCSGTGQLNNVSGTKRTFIGYGPAGAGAGANNPDMQCVPNVGPPPENTYDIGPPTQFAYGANAMKLKPRDPGKMCGRKDFWIHDRRGSIGCLQLDDDVLTKIAESPDRELRVRKKCSN</sequence>
<evidence type="ECO:0000313" key="3">
    <source>
        <dbReference type="Proteomes" id="UP000503096"/>
    </source>
</evidence>
<name>A0A6M4H4C9_9PROT</name>
<dbReference type="EMBL" id="CP053073">
    <property type="protein sequence ID" value="QJR13334.1"/>
    <property type="molecule type" value="Genomic_DNA"/>
</dbReference>
<dbReference type="PANTHER" id="PTHR32305">
    <property type="match status" value="1"/>
</dbReference>
<proteinExistence type="predicted"/>
<feature type="compositionally biased region" description="Low complexity" evidence="1">
    <location>
        <begin position="10"/>
        <end position="26"/>
    </location>
</feature>
<dbReference type="PRINTS" id="PR00394">
    <property type="entry name" value="RHSPROTEIN"/>
</dbReference>
<dbReference type="Proteomes" id="UP000503096">
    <property type="component" value="Chromosome"/>
</dbReference>
<feature type="region of interest" description="Disordered" evidence="1">
    <location>
        <begin position="1"/>
        <end position="26"/>
    </location>
</feature>
<dbReference type="PANTHER" id="PTHR32305:SF15">
    <property type="entry name" value="PROTEIN RHSA-RELATED"/>
    <property type="match status" value="1"/>
</dbReference>
<dbReference type="Gene3D" id="2.180.10.10">
    <property type="entry name" value="RHS repeat-associated core"/>
    <property type="match status" value="1"/>
</dbReference>
<accession>A0A6M4H4C9</accession>
<reference evidence="2 3" key="1">
    <citation type="submission" date="2020-04" db="EMBL/GenBank/DDBJ databases">
        <title>Usitatibacter rugosus gen. nov., sp. nov. and Usitatibacter palustris sp. nov., novel members of Usitatibacteraceae fam. nov. within the order Nitrosomonadales isolated from soil.</title>
        <authorList>
            <person name="Huber K.J."/>
            <person name="Neumann-Schaal M."/>
            <person name="Geppert A."/>
            <person name="Luckner M."/>
            <person name="Wanner G."/>
            <person name="Overmann J."/>
        </authorList>
    </citation>
    <scope>NUCLEOTIDE SEQUENCE [LARGE SCALE GENOMIC DNA]</scope>
    <source>
        <strain evidence="2 3">Swamp67</strain>
    </source>
</reference>
<evidence type="ECO:0008006" key="4">
    <source>
        <dbReference type="Google" id="ProtNLM"/>
    </source>
</evidence>
<organism evidence="2 3">
    <name type="scientific">Usitatibacter palustris</name>
    <dbReference type="NCBI Taxonomy" id="2732487"/>
    <lineage>
        <taxon>Bacteria</taxon>
        <taxon>Pseudomonadati</taxon>
        <taxon>Pseudomonadota</taxon>
        <taxon>Betaproteobacteria</taxon>
        <taxon>Nitrosomonadales</taxon>
        <taxon>Usitatibacteraceae</taxon>
        <taxon>Usitatibacter</taxon>
    </lineage>
</organism>
<dbReference type="InterPro" id="IPR050708">
    <property type="entry name" value="T6SS_VgrG/RHS"/>
</dbReference>
<protein>
    <recommendedName>
        <fullName evidence="4">RHS repeat-associated core domain-containing protein</fullName>
    </recommendedName>
</protein>
<evidence type="ECO:0000256" key="1">
    <source>
        <dbReference type="SAM" id="MobiDB-lite"/>
    </source>
</evidence>
<dbReference type="InParanoid" id="A0A6M4H4C9"/>
<dbReference type="InterPro" id="IPR022385">
    <property type="entry name" value="Rhs_assc_core"/>
</dbReference>
<gene>
    <name evidence="2" type="ORF">DSM104440_00117</name>
</gene>
<evidence type="ECO:0000313" key="2">
    <source>
        <dbReference type="EMBL" id="QJR13334.1"/>
    </source>
</evidence>
<keyword evidence="3" id="KW-1185">Reference proteome</keyword>
<dbReference type="NCBIfam" id="TIGR03696">
    <property type="entry name" value="Rhs_assc_core"/>
    <property type="match status" value="1"/>
</dbReference>
<dbReference type="AlphaFoldDB" id="A0A6M4H4C9"/>